<reference evidence="8" key="1">
    <citation type="submission" date="2020-06" db="EMBL/GenBank/DDBJ databases">
        <title>Draft genome of Bugula neritina, a colonial animal packing powerful symbionts and potential medicines.</title>
        <authorList>
            <person name="Rayko M."/>
        </authorList>
    </citation>
    <scope>NUCLEOTIDE SEQUENCE [LARGE SCALE GENOMIC DNA]</scope>
    <source>
        <strain evidence="8">Kwan_BN1</strain>
    </source>
</reference>
<dbReference type="GO" id="GO:0003677">
    <property type="term" value="F:DNA binding"/>
    <property type="evidence" value="ECO:0007669"/>
    <property type="project" value="UniProtKB-KW"/>
</dbReference>
<dbReference type="PROSITE" id="PS51703">
    <property type="entry name" value="DZF"/>
    <property type="match status" value="1"/>
</dbReference>
<dbReference type="PANTHER" id="PTHR46447:SF1">
    <property type="entry name" value="INTERLEUKIN ENHANCER-BINDING FACTOR 2"/>
    <property type="match status" value="1"/>
</dbReference>
<dbReference type="Gene3D" id="1.10.1410.40">
    <property type="match status" value="1"/>
</dbReference>
<gene>
    <name evidence="8" type="ORF">EB796_014651</name>
</gene>
<evidence type="ECO:0000256" key="5">
    <source>
        <dbReference type="ARBA" id="ARBA00023163"/>
    </source>
</evidence>
<keyword evidence="2" id="KW-0805">Transcription regulation</keyword>
<evidence type="ECO:0000256" key="4">
    <source>
        <dbReference type="ARBA" id="ARBA00023159"/>
    </source>
</evidence>
<evidence type="ECO:0000256" key="2">
    <source>
        <dbReference type="ARBA" id="ARBA00023015"/>
    </source>
</evidence>
<keyword evidence="4" id="KW-0010">Activator</keyword>
<dbReference type="InterPro" id="IPR052134">
    <property type="entry name" value="ILF2"/>
</dbReference>
<dbReference type="InterPro" id="IPR049401">
    <property type="entry name" value="DZF_dom_N"/>
</dbReference>
<dbReference type="SMART" id="SM00572">
    <property type="entry name" value="DZF"/>
    <property type="match status" value="1"/>
</dbReference>
<proteinExistence type="predicted"/>
<dbReference type="Gene3D" id="3.30.460.10">
    <property type="entry name" value="Beta Polymerase, domain 2"/>
    <property type="match status" value="1"/>
</dbReference>
<dbReference type="Pfam" id="PF20965">
    <property type="entry name" value="DZF_C"/>
    <property type="match status" value="1"/>
</dbReference>
<dbReference type="AlphaFoldDB" id="A0A7J7JLT2"/>
<keyword evidence="9" id="KW-1185">Reference proteome</keyword>
<dbReference type="Pfam" id="PF07528">
    <property type="entry name" value="DZF_N"/>
    <property type="match status" value="1"/>
</dbReference>
<dbReference type="PANTHER" id="PTHR46447">
    <property type="entry name" value="INTERLEUKIN ENHANCER-BINDING FACTOR"/>
    <property type="match status" value="1"/>
</dbReference>
<dbReference type="InterPro" id="IPR006561">
    <property type="entry name" value="DZF_dom"/>
</dbReference>
<dbReference type="InterPro" id="IPR043519">
    <property type="entry name" value="NT_sf"/>
</dbReference>
<organism evidence="8 9">
    <name type="scientific">Bugula neritina</name>
    <name type="common">Brown bryozoan</name>
    <name type="synonym">Sertularia neritina</name>
    <dbReference type="NCBI Taxonomy" id="10212"/>
    <lineage>
        <taxon>Eukaryota</taxon>
        <taxon>Metazoa</taxon>
        <taxon>Spiralia</taxon>
        <taxon>Lophotrochozoa</taxon>
        <taxon>Bryozoa</taxon>
        <taxon>Gymnolaemata</taxon>
        <taxon>Cheilostomatida</taxon>
        <taxon>Flustrina</taxon>
        <taxon>Buguloidea</taxon>
        <taxon>Bugulidae</taxon>
        <taxon>Bugula</taxon>
    </lineage>
</organism>
<dbReference type="GO" id="GO:0003725">
    <property type="term" value="F:double-stranded RNA binding"/>
    <property type="evidence" value="ECO:0007669"/>
    <property type="project" value="TreeGrafter"/>
</dbReference>
<evidence type="ECO:0000313" key="8">
    <source>
        <dbReference type="EMBL" id="KAF6027035.1"/>
    </source>
</evidence>
<comment type="caution">
    <text evidence="8">The sequence shown here is derived from an EMBL/GenBank/DDBJ whole genome shotgun (WGS) entry which is preliminary data.</text>
</comment>
<dbReference type="GO" id="GO:0045893">
    <property type="term" value="P:positive regulation of DNA-templated transcription"/>
    <property type="evidence" value="ECO:0007669"/>
    <property type="project" value="TreeGrafter"/>
</dbReference>
<dbReference type="OrthoDB" id="5775647at2759"/>
<evidence type="ECO:0000256" key="3">
    <source>
        <dbReference type="ARBA" id="ARBA00023125"/>
    </source>
</evidence>
<dbReference type="SUPFAM" id="SSF81301">
    <property type="entry name" value="Nucleotidyltransferase"/>
    <property type="match status" value="1"/>
</dbReference>
<keyword evidence="6" id="KW-0539">Nucleus</keyword>
<evidence type="ECO:0000259" key="7">
    <source>
        <dbReference type="PROSITE" id="PS51703"/>
    </source>
</evidence>
<keyword evidence="5" id="KW-0804">Transcription</keyword>
<accession>A0A7J7JLT2</accession>
<comment type="subcellular location">
    <subcellularLocation>
        <location evidence="1">Nucleus</location>
    </subcellularLocation>
</comment>
<dbReference type="GO" id="GO:0071013">
    <property type="term" value="C:catalytic step 2 spliceosome"/>
    <property type="evidence" value="ECO:0007669"/>
    <property type="project" value="TreeGrafter"/>
</dbReference>
<name>A0A7J7JLT2_BUGNE</name>
<feature type="domain" description="DZF" evidence="7">
    <location>
        <begin position="54"/>
        <end position="400"/>
    </location>
</feature>
<keyword evidence="3" id="KW-0238">DNA-binding</keyword>
<dbReference type="PROSITE" id="PS50152">
    <property type="entry name" value="25A_SYNTH_3"/>
    <property type="match status" value="1"/>
</dbReference>
<dbReference type="Proteomes" id="UP000593567">
    <property type="component" value="Unassembled WGS sequence"/>
</dbReference>
<sequence>MLILSLIKPEIHSAYQFRVSQLLKRWQHTTMSMRGRGRMGMRNSHGGGRFNDRRQFQPHVPFDMVHCESAFPRVTEEVDDKALSEALVKRNQDLSPSATEQTAVTALVNKLQTAIDALIVAPNTFESAVVEEARAVGSYKKGTMITGHNVADVVIILRTLPTREAVIALGQRVLSDIRAATAETISLVPNDKGFNISNSEATVKCLISTIPPNLPKLEPDLHLPTKVMTDHLAAIRHVRWFDENAGHVSIKVLIRLLKDLKVRYTGMQCLSPWLIDLLAHHAIMSNPSRTPLSINLAFRRALALLASGIFLPGSIGILDPCEIGNGRAHVQMPLEQMDLLCCTGQTLTRILAHGGYKQILQLEGVTDVVNTVTQWGSVIVAPSQLVYEKATTTANGESNLEKVEGQQAIVY</sequence>
<dbReference type="InterPro" id="IPR049402">
    <property type="entry name" value="DZF_dom_C"/>
</dbReference>
<evidence type="ECO:0000256" key="1">
    <source>
        <dbReference type="ARBA" id="ARBA00004123"/>
    </source>
</evidence>
<dbReference type="EMBL" id="VXIV02002158">
    <property type="protein sequence ID" value="KAF6027035.1"/>
    <property type="molecule type" value="Genomic_DNA"/>
</dbReference>
<protein>
    <submittedName>
        <fullName evidence="8">ILF2</fullName>
    </submittedName>
</protein>
<dbReference type="FunFam" id="3.30.460.10:FF:000058">
    <property type="entry name" value="Interleukin enhancer-binding factor 2"/>
    <property type="match status" value="1"/>
</dbReference>
<evidence type="ECO:0000313" key="9">
    <source>
        <dbReference type="Proteomes" id="UP000593567"/>
    </source>
</evidence>
<evidence type="ECO:0000256" key="6">
    <source>
        <dbReference type="ARBA" id="ARBA00023242"/>
    </source>
</evidence>